<protein>
    <submittedName>
        <fullName evidence="6">Alpha-glucosidase, putative, adg97A</fullName>
    </submittedName>
</protein>
<dbReference type="InterPro" id="IPR013780">
    <property type="entry name" value="Glyco_hydro_b"/>
</dbReference>
<dbReference type="PANTHER" id="PTHR35803">
    <property type="entry name" value="GLUCAN 1,4-ALPHA-GLUCOSIDASE SUSB-RELATED"/>
    <property type="match status" value="1"/>
</dbReference>
<name>K6XXU8_9ALTE</name>
<gene>
    <name evidence="6" type="ORF">GLIP_3870</name>
</gene>
<feature type="domain" description="Glycosyl-hydrolase 97 N-terminal" evidence="4">
    <location>
        <begin position="15"/>
        <end position="275"/>
    </location>
</feature>
<evidence type="ECO:0000259" key="4">
    <source>
        <dbReference type="Pfam" id="PF14508"/>
    </source>
</evidence>
<dbReference type="RefSeq" id="WP_008846283.1">
    <property type="nucleotide sequence ID" value="NZ_BAEN01000076.1"/>
</dbReference>
<dbReference type="InterPro" id="IPR013785">
    <property type="entry name" value="Aldolase_TIM"/>
</dbReference>
<accession>K6XXU8</accession>
<keyword evidence="7" id="KW-1185">Reference proteome</keyword>
<dbReference type="Pfam" id="PF10566">
    <property type="entry name" value="Glyco_hydro_97"/>
    <property type="match status" value="1"/>
</dbReference>
<dbReference type="Gene3D" id="3.20.20.70">
    <property type="entry name" value="Aldolase class I"/>
    <property type="match status" value="1"/>
</dbReference>
<dbReference type="SUPFAM" id="SSF51445">
    <property type="entry name" value="(Trans)glycosidases"/>
    <property type="match status" value="1"/>
</dbReference>
<dbReference type="InterPro" id="IPR014718">
    <property type="entry name" value="GH-type_carb-bd"/>
</dbReference>
<evidence type="ECO:0000313" key="6">
    <source>
        <dbReference type="EMBL" id="GAC16481.1"/>
    </source>
</evidence>
<dbReference type="AlphaFoldDB" id="K6XXU8"/>
<dbReference type="InterPro" id="IPR017853">
    <property type="entry name" value="GH"/>
</dbReference>
<dbReference type="Gene3D" id="2.60.40.1180">
    <property type="entry name" value="Golgi alpha-mannosidase II"/>
    <property type="match status" value="1"/>
</dbReference>
<sequence>MSNIVFAESHAIARLESPDTKLEVIVYKTATGAVQYQLLSAKKALLAPSNLGLALNNTSFQTGLTVVNVTSPITQTGSYKLWTGKQTDYDFEANSLTVTLRNSSAHEIAIQFRMSNDGLAFRYELLGESTDTRVVMEEFTEFAFFADTQAWLQPKAEAQSGWMNTNPSYEEEYLQQVSVNTQSPSSNGWVYPALFKRDQNYLLLSEAGLPAYYSGTNLRNDEQGNFFVKFPHPSEITTNGKYLPEHSLPFVTPWRIVVVGSLASVFESNLGTDVAKANQLTSTDFIKPGIAAWSWGLLKDDSTIFPVQKKFIDYAVDMHWQYVLVDADWDQKIGFEKLQELSDYAQSKGVALWVWYNSSGAWNQTVYSPKGSLLTHTDRATVFEKLSSMGIKGIKVDFFPGDGSSAIAYYEEILKDAAKYKLMVNFHGATLPRGLQRTYPNLMTVEAVKGQEMITFFQDFANRQAVHTATLPFTRNVFDPMDFTPMVLGDMTDIKRSTSNAFELALPILFLSGVQHLVTTPEQMSQVSEPVKKYLRNIPVMWEKSKLLQGFPGKHITVARKSGCEWYVAGVNAMEENLPLELDLSFTEMQDATVYVEGQHNREVNSYDIKRPQLQLVVKPNSGFVIVTRNKANNQTQRENSNACNI</sequence>
<proteinExistence type="predicted"/>
<dbReference type="eggNOG" id="COG3589">
    <property type="taxonomic scope" value="Bacteria"/>
</dbReference>
<dbReference type="InterPro" id="IPR019563">
    <property type="entry name" value="GH97_catalytic"/>
</dbReference>
<reference evidence="6 7" key="1">
    <citation type="journal article" date="2017" name="Antonie Van Leeuwenhoek">
        <title>Rhizobium rhizosphaerae sp. nov., a novel species isolated from rice rhizosphere.</title>
        <authorList>
            <person name="Zhao J.J."/>
            <person name="Zhang J."/>
            <person name="Zhang R.J."/>
            <person name="Zhang C.W."/>
            <person name="Yin H.Q."/>
            <person name="Zhang X.X."/>
        </authorList>
    </citation>
    <scope>NUCLEOTIDE SEQUENCE [LARGE SCALE GENOMIC DNA]</scope>
    <source>
        <strain evidence="6 7">E3</strain>
    </source>
</reference>
<evidence type="ECO:0000256" key="1">
    <source>
        <dbReference type="ARBA" id="ARBA00022801"/>
    </source>
</evidence>
<evidence type="ECO:0000256" key="2">
    <source>
        <dbReference type="ARBA" id="ARBA00023295"/>
    </source>
</evidence>
<dbReference type="InterPro" id="IPR029486">
    <property type="entry name" value="GH97_N"/>
</dbReference>
<keyword evidence="2" id="KW-0326">Glycosidase</keyword>
<dbReference type="InterPro" id="IPR052720">
    <property type="entry name" value="Glycosyl_hydrolase_97"/>
</dbReference>
<feature type="domain" description="Glycosyl-hydrolase 97 C-terminal oligomerisation" evidence="5">
    <location>
        <begin position="542"/>
        <end position="626"/>
    </location>
</feature>
<dbReference type="GO" id="GO:0030246">
    <property type="term" value="F:carbohydrate binding"/>
    <property type="evidence" value="ECO:0007669"/>
    <property type="project" value="InterPro"/>
</dbReference>
<dbReference type="EMBL" id="BAEN01000076">
    <property type="protein sequence ID" value="GAC16481.1"/>
    <property type="molecule type" value="Genomic_DNA"/>
</dbReference>
<dbReference type="Gene3D" id="2.70.98.10">
    <property type="match status" value="1"/>
</dbReference>
<comment type="caution">
    <text evidence="6">The sequence shown here is derived from an EMBL/GenBank/DDBJ whole genome shotgun (WGS) entry which is preliminary data.</text>
</comment>
<dbReference type="GO" id="GO:0016798">
    <property type="term" value="F:hydrolase activity, acting on glycosyl bonds"/>
    <property type="evidence" value="ECO:0007669"/>
    <property type="project" value="UniProtKB-KW"/>
</dbReference>
<evidence type="ECO:0000313" key="7">
    <source>
        <dbReference type="Proteomes" id="UP000006334"/>
    </source>
</evidence>
<feature type="domain" description="Glycosyl-hydrolase 97 catalytic" evidence="3">
    <location>
        <begin position="307"/>
        <end position="448"/>
    </location>
</feature>
<evidence type="ECO:0000259" key="5">
    <source>
        <dbReference type="Pfam" id="PF14509"/>
    </source>
</evidence>
<dbReference type="Pfam" id="PF14509">
    <property type="entry name" value="GH97_C"/>
    <property type="match status" value="1"/>
</dbReference>
<keyword evidence="1" id="KW-0378">Hydrolase</keyword>
<dbReference type="Pfam" id="PF14508">
    <property type="entry name" value="GH97_N"/>
    <property type="match status" value="1"/>
</dbReference>
<dbReference type="PANTHER" id="PTHR35803:SF2">
    <property type="entry name" value="RETAINING ALPHA-GALACTOSIDASE"/>
    <property type="match status" value="1"/>
</dbReference>
<dbReference type="STRING" id="1127673.GLIP_3870"/>
<dbReference type="InterPro" id="IPR029483">
    <property type="entry name" value="GH97_C"/>
</dbReference>
<dbReference type="Proteomes" id="UP000006334">
    <property type="component" value="Unassembled WGS sequence"/>
</dbReference>
<organism evidence="6 7">
    <name type="scientific">Aliiglaciecola lipolytica E3</name>
    <dbReference type="NCBI Taxonomy" id="1127673"/>
    <lineage>
        <taxon>Bacteria</taxon>
        <taxon>Pseudomonadati</taxon>
        <taxon>Pseudomonadota</taxon>
        <taxon>Gammaproteobacteria</taxon>
        <taxon>Alteromonadales</taxon>
        <taxon>Alteromonadaceae</taxon>
        <taxon>Aliiglaciecola</taxon>
    </lineage>
</organism>
<evidence type="ECO:0000259" key="3">
    <source>
        <dbReference type="Pfam" id="PF10566"/>
    </source>
</evidence>